<comment type="caution">
    <text evidence="7">The sequence shown here is derived from an EMBL/GenBank/DDBJ whole genome shotgun (WGS) entry which is preliminary data.</text>
</comment>
<dbReference type="Proteomes" id="UP000004810">
    <property type="component" value="Unassembled WGS sequence"/>
</dbReference>
<protein>
    <recommendedName>
        <fullName evidence="5">Fucosyltransferase</fullName>
        <ecNumber evidence="5">2.4.1.-</ecNumber>
    </recommendedName>
</protein>
<gene>
    <name evidence="7" type="ORF">WUBG_18294</name>
</gene>
<dbReference type="GO" id="GO:0046920">
    <property type="term" value="F:alpha-(1-&gt;3)-fucosyltransferase activity"/>
    <property type="evidence" value="ECO:0007669"/>
    <property type="project" value="TreeGrafter"/>
</dbReference>
<keyword evidence="4 5" id="KW-0808">Transferase</keyword>
<dbReference type="GO" id="GO:0032580">
    <property type="term" value="C:Golgi cisterna membrane"/>
    <property type="evidence" value="ECO:0007669"/>
    <property type="project" value="UniProtKB-SubCell"/>
</dbReference>
<dbReference type="EMBL" id="ADBV01020519">
    <property type="protein sequence ID" value="EJW70801.1"/>
    <property type="molecule type" value="Genomic_DNA"/>
</dbReference>
<keyword evidence="3 5" id="KW-0328">Glycosyltransferase</keyword>
<reference evidence="8" key="1">
    <citation type="submission" date="2012-08" db="EMBL/GenBank/DDBJ databases">
        <title>The Genome Sequence of Wuchereria bancrofti.</title>
        <authorList>
            <person name="Nutman T.B."/>
            <person name="Fink D.L."/>
            <person name="Russ C."/>
            <person name="Young S."/>
            <person name="Zeng Q."/>
            <person name="Koehrsen M."/>
            <person name="Alvarado L."/>
            <person name="Berlin A."/>
            <person name="Chapman S.B."/>
            <person name="Chen Z."/>
            <person name="Freedman E."/>
            <person name="Gellesch M."/>
            <person name="Goldberg J."/>
            <person name="Griggs A."/>
            <person name="Gujja S."/>
            <person name="Heilman E.R."/>
            <person name="Heiman D."/>
            <person name="Hepburn T."/>
            <person name="Howarth C."/>
            <person name="Jen D."/>
            <person name="Larson L."/>
            <person name="Lewis B."/>
            <person name="Mehta T."/>
            <person name="Park D."/>
            <person name="Pearson M."/>
            <person name="Roberts A."/>
            <person name="Saif S."/>
            <person name="Shea T."/>
            <person name="Shenoy N."/>
            <person name="Sisk P."/>
            <person name="Stolte C."/>
            <person name="Sykes S."/>
            <person name="Walk T."/>
            <person name="White J."/>
            <person name="Yandava C."/>
            <person name="Haas B."/>
            <person name="Henn M.R."/>
            <person name="Nusbaum C."/>
            <person name="Birren B."/>
        </authorList>
    </citation>
    <scope>NUCLEOTIDE SEQUENCE [LARGE SCALE GENOMIC DNA]</scope>
    <source>
        <strain evidence="8">NA</strain>
    </source>
</reference>
<comment type="similarity">
    <text evidence="2 5">Belongs to the glycosyltransferase 10 family.</text>
</comment>
<dbReference type="Gene3D" id="3.40.50.11660">
    <property type="entry name" value="Glycosyl transferase family 10, C-terminal domain"/>
    <property type="match status" value="1"/>
</dbReference>
<evidence type="ECO:0000256" key="5">
    <source>
        <dbReference type="RuleBase" id="RU003832"/>
    </source>
</evidence>
<keyword evidence="5" id="KW-0812">Transmembrane</keyword>
<proteinExistence type="inferred from homology"/>
<organism evidence="7 8">
    <name type="scientific">Wuchereria bancrofti</name>
    <dbReference type="NCBI Taxonomy" id="6293"/>
    <lineage>
        <taxon>Eukaryota</taxon>
        <taxon>Metazoa</taxon>
        <taxon>Ecdysozoa</taxon>
        <taxon>Nematoda</taxon>
        <taxon>Chromadorea</taxon>
        <taxon>Rhabditida</taxon>
        <taxon>Spirurina</taxon>
        <taxon>Spiruromorpha</taxon>
        <taxon>Filarioidea</taxon>
        <taxon>Onchocercidae</taxon>
        <taxon>Wuchereria</taxon>
    </lineage>
</organism>
<dbReference type="SUPFAM" id="SSF53756">
    <property type="entry name" value="UDP-Glycosyltransferase/glycogen phosphorylase"/>
    <property type="match status" value="1"/>
</dbReference>
<dbReference type="Pfam" id="PF00852">
    <property type="entry name" value="Glyco_transf_10"/>
    <property type="match status" value="1"/>
</dbReference>
<dbReference type="PANTHER" id="PTHR11929">
    <property type="entry name" value="ALPHA- 1,3 -FUCOSYLTRANSFERASE"/>
    <property type="match status" value="1"/>
</dbReference>
<keyword evidence="5" id="KW-0472">Membrane</keyword>
<evidence type="ECO:0000256" key="4">
    <source>
        <dbReference type="ARBA" id="ARBA00022679"/>
    </source>
</evidence>
<evidence type="ECO:0000313" key="8">
    <source>
        <dbReference type="Proteomes" id="UP000004810"/>
    </source>
</evidence>
<feature type="domain" description="Fucosyltransferase C-terminal" evidence="6">
    <location>
        <begin position="12"/>
        <end position="57"/>
    </location>
</feature>
<evidence type="ECO:0000256" key="2">
    <source>
        <dbReference type="ARBA" id="ARBA00008919"/>
    </source>
</evidence>
<evidence type="ECO:0000313" key="7">
    <source>
        <dbReference type="EMBL" id="EJW70801.1"/>
    </source>
</evidence>
<dbReference type="UniPathway" id="UPA00378"/>
<name>J9DMT4_WUCBA</name>
<comment type="subcellular location">
    <subcellularLocation>
        <location evidence="5">Golgi apparatus</location>
        <location evidence="5">Golgi stack membrane</location>
        <topology evidence="5">Single-pass type II membrane protein</topology>
    </subcellularLocation>
</comment>
<keyword evidence="5" id="KW-0333">Golgi apparatus</keyword>
<dbReference type="AlphaFoldDB" id="J9DMT4"/>
<dbReference type="InterPro" id="IPR001503">
    <property type="entry name" value="Glyco_trans_10"/>
</dbReference>
<dbReference type="EC" id="2.4.1.-" evidence="5"/>
<evidence type="ECO:0000259" key="6">
    <source>
        <dbReference type="Pfam" id="PF00852"/>
    </source>
</evidence>
<dbReference type="PANTHER" id="PTHR11929:SF145">
    <property type="entry name" value="ALPHA-(1,3)-FUCOSYLTRANSFERASE FUT-1"/>
    <property type="match status" value="1"/>
</dbReference>
<dbReference type="InterPro" id="IPR055270">
    <property type="entry name" value="Glyco_tran_10_C"/>
</dbReference>
<evidence type="ECO:0000256" key="1">
    <source>
        <dbReference type="ARBA" id="ARBA00004922"/>
    </source>
</evidence>
<evidence type="ECO:0000256" key="3">
    <source>
        <dbReference type="ARBA" id="ARBA00022676"/>
    </source>
</evidence>
<dbReference type="InterPro" id="IPR038577">
    <property type="entry name" value="GT10-like_C_sf"/>
</dbReference>
<sequence>MFPKVTDTSCAKKSIYEDILPPGSFIAADDFKSPRELAEYLHYLLNNNTAYLSLFEMDEILSENIQCKQLL</sequence>
<comment type="pathway">
    <text evidence="1">Protein modification; protein glycosylation.</text>
</comment>
<accession>J9DMT4</accession>